<keyword evidence="2" id="KW-0547">Nucleotide-binding</keyword>
<gene>
    <name evidence="5" type="ORF">AB1Y20_001198</name>
</gene>
<evidence type="ECO:0000313" key="6">
    <source>
        <dbReference type="Proteomes" id="UP001515480"/>
    </source>
</evidence>
<dbReference type="InterPro" id="IPR052203">
    <property type="entry name" value="GHMP_Kinase-Related"/>
</dbReference>
<dbReference type="GO" id="GO:0042352">
    <property type="term" value="P:GDP-L-fucose salvage"/>
    <property type="evidence" value="ECO:0007669"/>
    <property type="project" value="TreeGrafter"/>
</dbReference>
<dbReference type="PANTHER" id="PTHR32463">
    <property type="entry name" value="L-FUCOSE KINASE"/>
    <property type="match status" value="1"/>
</dbReference>
<name>A0AB34KA69_PRYPA</name>
<organism evidence="5 6">
    <name type="scientific">Prymnesium parvum</name>
    <name type="common">Toxic golden alga</name>
    <dbReference type="NCBI Taxonomy" id="97485"/>
    <lineage>
        <taxon>Eukaryota</taxon>
        <taxon>Haptista</taxon>
        <taxon>Haptophyta</taxon>
        <taxon>Prymnesiophyceae</taxon>
        <taxon>Prymnesiales</taxon>
        <taxon>Prymnesiaceae</taxon>
        <taxon>Prymnesium</taxon>
    </lineage>
</organism>
<feature type="domain" description="GDP-fucose pyrophosphorylase" evidence="4">
    <location>
        <begin position="88"/>
        <end position="341"/>
    </location>
</feature>
<dbReference type="Proteomes" id="UP001515480">
    <property type="component" value="Unassembled WGS sequence"/>
</dbReference>
<accession>A0AB34KA69</accession>
<dbReference type="GO" id="GO:0000166">
    <property type="term" value="F:nucleotide binding"/>
    <property type="evidence" value="ECO:0007669"/>
    <property type="project" value="UniProtKB-KW"/>
</dbReference>
<dbReference type="InterPro" id="IPR012887">
    <property type="entry name" value="GDP_fucose_pyrophosphorylase"/>
</dbReference>
<protein>
    <recommendedName>
        <fullName evidence="4">GDP-fucose pyrophosphorylase domain-containing protein</fullName>
    </recommendedName>
</protein>
<dbReference type="Pfam" id="PF07959">
    <property type="entry name" value="Fucose_pyrophosphorylase"/>
    <property type="match status" value="1"/>
</dbReference>
<evidence type="ECO:0000256" key="3">
    <source>
        <dbReference type="ARBA" id="ARBA00022777"/>
    </source>
</evidence>
<evidence type="ECO:0000259" key="4">
    <source>
        <dbReference type="Pfam" id="PF07959"/>
    </source>
</evidence>
<proteinExistence type="predicted"/>
<dbReference type="GO" id="GO:0050201">
    <property type="term" value="F:fucokinase activity"/>
    <property type="evidence" value="ECO:0007669"/>
    <property type="project" value="TreeGrafter"/>
</dbReference>
<dbReference type="PANTHER" id="PTHR32463:SF0">
    <property type="entry name" value="L-FUCOSE KINASE"/>
    <property type="match status" value="1"/>
</dbReference>
<evidence type="ECO:0000313" key="5">
    <source>
        <dbReference type="EMBL" id="KAL1530287.1"/>
    </source>
</evidence>
<keyword evidence="1" id="KW-0808">Transferase</keyword>
<comment type="caution">
    <text evidence="5">The sequence shown here is derived from an EMBL/GenBank/DDBJ whole genome shotgun (WGS) entry which is preliminary data.</text>
</comment>
<dbReference type="AlphaFoldDB" id="A0AB34KA69"/>
<dbReference type="EMBL" id="JBGBPQ010000001">
    <property type="protein sequence ID" value="KAL1530287.1"/>
    <property type="molecule type" value="Genomic_DNA"/>
</dbReference>
<evidence type="ECO:0000256" key="2">
    <source>
        <dbReference type="ARBA" id="ARBA00022741"/>
    </source>
</evidence>
<keyword evidence="6" id="KW-1185">Reference proteome</keyword>
<sequence>MSMARPDIVVITASTPATAQSYARLVQTRLDAGLFDAAVQFRCYCDPPNGRVGSGGGTVLALHRLLVDDGEEAPPAALSESAAAYFGRLRVLVLHAGGESRRLPCYVPEGKLFAPLALPSTSAFPPVVLDVLLSLYFRYPWQLGEVIVASGDVIVDFDPAKLGDSFTRGDICGFGTATGLEQGSRHGVFGPAAASLEPGASTIRVSDFFQKEPVDTLRQKALLPTAKGGGEYCAVDTGVFSMNASFVAALLGWASVGGADAPLRALYDARLYFDFYLEVVSACLPGLPTSAYVERMSAGGTKLPATQLASLHEACRHFELRAALLEPALFLHFGSLGEYPSASAAVNANGLVPFYRLHSPRLSPHAVEPAGSTVAMNCVRVTVNGRALGDAPLQLAPGFVLLDMCEGACLAVGAGRNLVVGLRFVDLSNWPLPENICIDARQLAADASLHPIEQTVAQVRGSIANFLTELGVCSCSSWRKPRPVASGGVKPEPVPVMRTHGRGGAAGGVVLVYSCLDSFKKAPSLDDVIFCGEPIVRWLSLRGLSPQHVWSDEELEAAGAGKGIELWKGKLFVLWPEGGSWNSPPSPGLAAFIAGYYDIESVDGAWSLEFVRQPRLSLQQINERSSPELRDSLRIKLREMAKSGCT</sequence>
<reference evidence="5 6" key="1">
    <citation type="journal article" date="2024" name="Science">
        <title>Giant polyketide synthase enzymes in the biosynthesis of giant marine polyether toxins.</title>
        <authorList>
            <person name="Fallon T.R."/>
            <person name="Shende V.V."/>
            <person name="Wierzbicki I.H."/>
            <person name="Pendleton A.L."/>
            <person name="Watervoot N.F."/>
            <person name="Auber R.P."/>
            <person name="Gonzalez D.J."/>
            <person name="Wisecaver J.H."/>
            <person name="Moore B.S."/>
        </authorList>
    </citation>
    <scope>NUCLEOTIDE SEQUENCE [LARGE SCALE GENOMIC DNA]</scope>
    <source>
        <strain evidence="5 6">12B1</strain>
    </source>
</reference>
<evidence type="ECO:0000256" key="1">
    <source>
        <dbReference type="ARBA" id="ARBA00022679"/>
    </source>
</evidence>
<keyword evidence="3" id="KW-0418">Kinase</keyword>